<name>A0ABU5WS46_9BURK</name>
<dbReference type="Pfam" id="PF24719">
    <property type="entry name" value="Imm33-like"/>
    <property type="match status" value="1"/>
</dbReference>
<proteinExistence type="predicted"/>
<dbReference type="RefSeq" id="WP_143328702.1">
    <property type="nucleotide sequence ID" value="NZ_JAWRKY010000001.1"/>
</dbReference>
<sequence length="249" mass="28444">MNYEIKESSATRLKEGLAIASIAKSSKVIAMIFRSNFDKRYGHPNFVVSLDGDLEFMISDLFEYFEGEIRRGVRFNAGQSIQFGWMILMLKEDGHGDLEMWEPDFRRMPINWMFSIDKTFKDLHLQREVCAQVNVDPNFPSLLERGIVSPGFGSCREFFINRDLPQKGDSGWFFVERDNNGGDGKFSSLFEVAVNSPRVVPFLALPSGTIVKYVAGKIEVRFHDRVISSSENKFLQRILDGWTSGGTYH</sequence>
<accession>A0ABU5WS46</accession>
<organism evidence="2 3">
    <name type="scientific">Burkholderia anthinoferrum</name>
    <dbReference type="NCBI Taxonomy" id="3090833"/>
    <lineage>
        <taxon>Bacteria</taxon>
        <taxon>Pseudomonadati</taxon>
        <taxon>Pseudomonadota</taxon>
        <taxon>Betaproteobacteria</taxon>
        <taxon>Burkholderiales</taxon>
        <taxon>Burkholderiaceae</taxon>
        <taxon>Burkholderia</taxon>
    </lineage>
</organism>
<dbReference type="Proteomes" id="UP001304467">
    <property type="component" value="Unassembled WGS sequence"/>
</dbReference>
<reference evidence="2 3" key="1">
    <citation type="journal article" date="2023" name="Front. Microbiol.">
        <title>Genomic analyses of Burkholderia respiratory isolates indicates two evolutionarily distinct B. anthina clades.</title>
        <authorList>
            <person name="Pham A."/>
            <person name="Volmer J.G."/>
            <person name="Chambers D.C."/>
            <person name="Smith D.J."/>
            <person name="Reid D.W."/>
            <person name="Burr L."/>
            <person name="Wells T.J."/>
        </authorList>
    </citation>
    <scope>NUCLEOTIDE SEQUENCE [LARGE SCALE GENOMIC DNA]</scope>
    <source>
        <strain evidence="2 3">BCCIQ07A</strain>
    </source>
</reference>
<dbReference type="InterPro" id="IPR056509">
    <property type="entry name" value="Imm33-like"/>
</dbReference>
<comment type="caution">
    <text evidence="2">The sequence shown here is derived from an EMBL/GenBank/DDBJ whole genome shotgun (WGS) entry which is preliminary data.</text>
</comment>
<evidence type="ECO:0000313" key="2">
    <source>
        <dbReference type="EMBL" id="MEB2581691.1"/>
    </source>
</evidence>
<keyword evidence="3" id="KW-1185">Reference proteome</keyword>
<protein>
    <recommendedName>
        <fullName evidence="1">Imm33-like domain-containing protein</fullName>
    </recommendedName>
</protein>
<feature type="domain" description="Imm33-like" evidence="1">
    <location>
        <begin position="126"/>
        <end position="218"/>
    </location>
</feature>
<evidence type="ECO:0000259" key="1">
    <source>
        <dbReference type="Pfam" id="PF24719"/>
    </source>
</evidence>
<dbReference type="EMBL" id="JAWRLE010000039">
    <property type="protein sequence ID" value="MEB2581691.1"/>
    <property type="molecule type" value="Genomic_DNA"/>
</dbReference>
<gene>
    <name evidence="2" type="ORF">SB593_22365</name>
</gene>
<evidence type="ECO:0000313" key="3">
    <source>
        <dbReference type="Proteomes" id="UP001304467"/>
    </source>
</evidence>